<dbReference type="SUPFAM" id="SSF48403">
    <property type="entry name" value="Ankyrin repeat"/>
    <property type="match status" value="2"/>
</dbReference>
<name>W6PVH7_PENRF</name>
<dbReference type="PANTHER" id="PTHR24198:SF165">
    <property type="entry name" value="ANKYRIN REPEAT-CONTAINING PROTEIN-RELATED"/>
    <property type="match status" value="1"/>
</dbReference>
<feature type="domain" description="F-box" evidence="3">
    <location>
        <begin position="1"/>
        <end position="49"/>
    </location>
</feature>
<accession>W6PVH7</accession>
<dbReference type="EMBL" id="HG792015">
    <property type="protein sequence ID" value="CDM27910.1"/>
    <property type="molecule type" value="Genomic_DNA"/>
</dbReference>
<evidence type="ECO:0000256" key="2">
    <source>
        <dbReference type="ARBA" id="ARBA00023043"/>
    </source>
</evidence>
<dbReference type="OMA" id="YQCHPLL"/>
<evidence type="ECO:0000313" key="5">
    <source>
        <dbReference type="Proteomes" id="UP000030686"/>
    </source>
</evidence>
<dbReference type="Proteomes" id="UP000030686">
    <property type="component" value="Unassembled WGS sequence"/>
</dbReference>
<dbReference type="AlphaFoldDB" id="W6PVH7"/>
<evidence type="ECO:0000313" key="4">
    <source>
        <dbReference type="EMBL" id="CDM27910.1"/>
    </source>
</evidence>
<dbReference type="PROSITE" id="PS50181">
    <property type="entry name" value="FBOX"/>
    <property type="match status" value="1"/>
</dbReference>
<proteinExistence type="predicted"/>
<keyword evidence="1" id="KW-0677">Repeat</keyword>
<organism evidence="4 5">
    <name type="scientific">Penicillium roqueforti (strain FM164)</name>
    <dbReference type="NCBI Taxonomy" id="1365484"/>
    <lineage>
        <taxon>Eukaryota</taxon>
        <taxon>Fungi</taxon>
        <taxon>Dikarya</taxon>
        <taxon>Ascomycota</taxon>
        <taxon>Pezizomycotina</taxon>
        <taxon>Eurotiomycetes</taxon>
        <taxon>Eurotiomycetidae</taxon>
        <taxon>Eurotiales</taxon>
        <taxon>Aspergillaceae</taxon>
        <taxon>Penicillium</taxon>
    </lineage>
</organism>
<dbReference type="SMART" id="SM00248">
    <property type="entry name" value="ANK"/>
    <property type="match status" value="7"/>
</dbReference>
<dbReference type="InterPro" id="IPR001810">
    <property type="entry name" value="F-box_dom"/>
</dbReference>
<keyword evidence="2" id="KW-0040">ANK repeat</keyword>
<protein>
    <submittedName>
        <fullName evidence="4">F-box domain, cyclin-like</fullName>
    </submittedName>
</protein>
<evidence type="ECO:0000259" key="3">
    <source>
        <dbReference type="PROSITE" id="PS50181"/>
    </source>
</evidence>
<dbReference type="InterPro" id="IPR002110">
    <property type="entry name" value="Ankyrin_rpt"/>
</dbReference>
<keyword evidence="5" id="KW-1185">Reference proteome</keyword>
<reference evidence="4" key="1">
    <citation type="journal article" date="2014" name="Nat. Commun.">
        <title>Multiple recent horizontal transfers of a large genomic region in cheese making fungi.</title>
        <authorList>
            <person name="Cheeseman K."/>
            <person name="Ropars J."/>
            <person name="Renault P."/>
            <person name="Dupont J."/>
            <person name="Gouzy J."/>
            <person name="Branca A."/>
            <person name="Abraham A.L."/>
            <person name="Ceppi M."/>
            <person name="Conseiller E."/>
            <person name="Debuchy R."/>
            <person name="Malagnac F."/>
            <person name="Goarin A."/>
            <person name="Silar P."/>
            <person name="Lacoste S."/>
            <person name="Sallet E."/>
            <person name="Bensimon A."/>
            <person name="Giraud T."/>
            <person name="Brygoo Y."/>
        </authorList>
    </citation>
    <scope>NUCLEOTIDE SEQUENCE [LARGE SCALE GENOMIC DNA]</scope>
    <source>
        <strain evidence="4">FM164</strain>
    </source>
</reference>
<dbReference type="PANTHER" id="PTHR24198">
    <property type="entry name" value="ANKYRIN REPEAT AND PROTEIN KINASE DOMAIN-CONTAINING PROTEIN"/>
    <property type="match status" value="1"/>
</dbReference>
<gene>
    <name evidence="4" type="ORF">PROQFM164_S01g001721</name>
</gene>
<sequence>MSLLKLPAELLLKVSSHLEYVSDLDSLYQCHPFLYTLLKDRVDELLKTEQSIQHLAWAAVNGKETCVRKLLDVGALFDDSFASDAAPGDAAPGDAAPGDDESRYDAMFLDRRRDPTPEINEYIYVDLDHLVVFGNPLSVAVLGGHTSVNPGEKRLCDLSLCLAVMKRHVPIIKLLLAGEIVRLLIDAGAEFWTSMNGDDPVFSAMETGNGLFLNYTFPLIETDTEIFLMMLHMFTGKYKTFTSSLLKRIDLDYTITFGARERCSLLCVAVGGGFPDLLERILLLRPYYSKEWSCPKGHGSLMALAIASGHIGTIELFLEYRAKLRTAVTYPTLIVEDNDGRWNFDDCPPSMILALNRGHDDVVKYLINKGFDVVFPSSRHGNGFFNRALYLGKAEILQMLLGSSSPSIEDIALFGDGLSIQLAVLGGEAFFKLLLEHGVQLRPGHVGHCRAFACAALLANVPTLTMFLDAGFSLDKQASDNDDDTVGLLLELDENRGVTLLALAAQTKDRNAAEAAVDFLLERGVQLNQLTGSCNHTPLLRLALGVAGNNVSTVNSFVEKITKTKVDEYEVKRLQYFEETSDYGLLARQLLLEKGADPLFLNRSGKSALTVTAWRNDIREVKMLLGYVDPNVPISTINSHILTAMALFDDSRDTIQDEKRPSLAMQKTPWNIYWRKVYPCPSE</sequence>
<dbReference type="STRING" id="1365484.W6PVH7"/>
<evidence type="ECO:0000256" key="1">
    <source>
        <dbReference type="ARBA" id="ARBA00022737"/>
    </source>
</evidence>
<dbReference type="InterPro" id="IPR036770">
    <property type="entry name" value="Ankyrin_rpt-contain_sf"/>
</dbReference>
<dbReference type="Gene3D" id="1.25.40.20">
    <property type="entry name" value="Ankyrin repeat-containing domain"/>
    <property type="match status" value="3"/>
</dbReference>
<dbReference type="OrthoDB" id="366390at2759"/>